<dbReference type="Gene3D" id="3.10.50.10">
    <property type="match status" value="1"/>
</dbReference>
<comment type="catalytic activity">
    <reaction evidence="1">
        <text>Random endo-hydrolysis of N-acetyl-beta-D-glucosaminide (1-&gt;4)-beta-linkages in chitin and chitodextrins.</text>
        <dbReference type="EC" id="3.2.1.14"/>
    </reaction>
</comment>
<name>A0A067M4Z6_BOTB1</name>
<keyword evidence="16" id="KW-1185">Reference proteome</keyword>
<evidence type="ECO:0000256" key="2">
    <source>
        <dbReference type="ARBA" id="ARBA00004613"/>
    </source>
</evidence>
<dbReference type="PROSITE" id="PS51910">
    <property type="entry name" value="GH18_2"/>
    <property type="match status" value="1"/>
</dbReference>
<evidence type="ECO:0000256" key="4">
    <source>
        <dbReference type="ARBA" id="ARBA00012729"/>
    </source>
</evidence>
<dbReference type="InParanoid" id="A0A067M4Z6"/>
<dbReference type="SUPFAM" id="SSF51445">
    <property type="entry name" value="(Trans)glycosidases"/>
    <property type="match status" value="1"/>
</dbReference>
<dbReference type="CDD" id="cd12215">
    <property type="entry name" value="ChiC_BD"/>
    <property type="match status" value="1"/>
</dbReference>
<evidence type="ECO:0000256" key="11">
    <source>
        <dbReference type="RuleBase" id="RU000489"/>
    </source>
</evidence>
<keyword evidence="8" id="KW-0119">Carbohydrate metabolism</keyword>
<dbReference type="CDD" id="cd06548">
    <property type="entry name" value="GH18_chitinase"/>
    <property type="match status" value="1"/>
</dbReference>
<dbReference type="InterPro" id="IPR001579">
    <property type="entry name" value="Glyco_hydro_18_chit_AS"/>
</dbReference>
<feature type="region of interest" description="Disordered" evidence="12">
    <location>
        <begin position="438"/>
        <end position="524"/>
    </location>
</feature>
<comment type="subcellular location">
    <subcellularLocation>
        <location evidence="2">Secreted</location>
    </subcellularLocation>
</comment>
<dbReference type="AlphaFoldDB" id="A0A067M4Z6"/>
<accession>A0A067M4Z6</accession>
<evidence type="ECO:0000256" key="3">
    <source>
        <dbReference type="ARBA" id="ARBA00008682"/>
    </source>
</evidence>
<sequence length="570" mass="60954">MVSRSSLFVLALLGLAANATQIMHRPENYLYKMQPNQHFSDPPAHNVAQRSLETRANGKVNGAYFTNWGIYGRAYFPQQIPASKLTHILYSFADTDPTTGQVILTDTYSDQQIHYDGDSWSETGNNVYGNFKQLYLLKKANRNLKVLLSIGGWTYSQAGHFNFVTNTSARTTFVNSAITLMEDNGLDGIDIDFEYPTTAQATAFTALLSELRTALNNHATKKNETNPYQISAAVPAGPDEYRILDIAGMDKSLTNWNLMAYDYSGSWNNVSDDQANLYPGTTTGFDTDTAVKYYLSKGATASKLNLGLPLYGRAFENTAGIGKPFSGVGPGTWEAGVYDYKVLPFAGATVTENSTLCSSYSYDASKKELVSYDTPNIVAQKVAYVKSKGLGGTFFWELSSDKTDGDSLVSKAQSTLGGLDATQNHLSYPFSKFDNIRNGMVSGGGTPTSSSSTSPSPTKTSSTNSSSTSLSPTKSSSTSPPSTSPSSTSSSSTRPSSTRSSSTSPSSASPSPTKPPTGGKCAGVSAWSSSAVYTGGQSATYGGHLWTAKWWTQNEVPGTSGSAWEDKGAC</sequence>
<dbReference type="InterPro" id="IPR029070">
    <property type="entry name" value="Chitinase_insertion_sf"/>
</dbReference>
<reference evidence="16" key="1">
    <citation type="journal article" date="2014" name="Proc. Natl. Acad. Sci. U.S.A.">
        <title>Extensive sampling of basidiomycete genomes demonstrates inadequacy of the white-rot/brown-rot paradigm for wood decay fungi.</title>
        <authorList>
            <person name="Riley R."/>
            <person name="Salamov A.A."/>
            <person name="Brown D.W."/>
            <person name="Nagy L.G."/>
            <person name="Floudas D."/>
            <person name="Held B.W."/>
            <person name="Levasseur A."/>
            <person name="Lombard V."/>
            <person name="Morin E."/>
            <person name="Otillar R."/>
            <person name="Lindquist E.A."/>
            <person name="Sun H."/>
            <person name="LaButti K.M."/>
            <person name="Schmutz J."/>
            <person name="Jabbour D."/>
            <person name="Luo H."/>
            <person name="Baker S.E."/>
            <person name="Pisabarro A.G."/>
            <person name="Walton J.D."/>
            <person name="Blanchette R.A."/>
            <person name="Henrissat B."/>
            <person name="Martin F."/>
            <person name="Cullen D."/>
            <person name="Hibbett D.S."/>
            <person name="Grigoriev I.V."/>
        </authorList>
    </citation>
    <scope>NUCLEOTIDE SEQUENCE [LARGE SCALE GENOMIC DNA]</scope>
    <source>
        <strain evidence="16">FD-172 SS1</strain>
    </source>
</reference>
<dbReference type="FunFam" id="3.20.20.80:FF:000075">
    <property type="entry name" value="Sporulation-specific chitinase"/>
    <property type="match status" value="1"/>
</dbReference>
<dbReference type="SMART" id="SM00495">
    <property type="entry name" value="ChtBD3"/>
    <property type="match status" value="1"/>
</dbReference>
<comment type="similarity">
    <text evidence="3">Belongs to the glycosyl hydrolase 18 family. Chitinase class V subfamily.</text>
</comment>
<dbReference type="InterPro" id="IPR011583">
    <property type="entry name" value="Chitinase_II/V-like_cat"/>
</dbReference>
<dbReference type="InterPro" id="IPR036573">
    <property type="entry name" value="CBM_sf_5/12"/>
</dbReference>
<dbReference type="Gene3D" id="3.20.20.80">
    <property type="entry name" value="Glycosidases"/>
    <property type="match status" value="1"/>
</dbReference>
<dbReference type="HOGENOM" id="CLU_002833_1_0_1"/>
<dbReference type="FunFam" id="3.10.50.10:FF:000005">
    <property type="entry name" value="Endochitinase B1"/>
    <property type="match status" value="1"/>
</dbReference>
<evidence type="ECO:0000256" key="12">
    <source>
        <dbReference type="SAM" id="MobiDB-lite"/>
    </source>
</evidence>
<dbReference type="GO" id="GO:0008843">
    <property type="term" value="F:endochitinase activity"/>
    <property type="evidence" value="ECO:0007669"/>
    <property type="project" value="UniProtKB-EC"/>
</dbReference>
<dbReference type="Proteomes" id="UP000027195">
    <property type="component" value="Unassembled WGS sequence"/>
</dbReference>
<dbReference type="SMART" id="SM00636">
    <property type="entry name" value="Glyco_18"/>
    <property type="match status" value="1"/>
</dbReference>
<evidence type="ECO:0000256" key="13">
    <source>
        <dbReference type="SAM" id="SignalP"/>
    </source>
</evidence>
<keyword evidence="13" id="KW-0732">Signal</keyword>
<evidence type="ECO:0000313" key="15">
    <source>
        <dbReference type="EMBL" id="KDQ10639.1"/>
    </source>
</evidence>
<evidence type="ECO:0000256" key="8">
    <source>
        <dbReference type="ARBA" id="ARBA00023277"/>
    </source>
</evidence>
<dbReference type="GO" id="GO:0006032">
    <property type="term" value="P:chitin catabolic process"/>
    <property type="evidence" value="ECO:0007669"/>
    <property type="project" value="UniProtKB-KW"/>
</dbReference>
<dbReference type="SUPFAM" id="SSF51055">
    <property type="entry name" value="Carbohydrate binding domain"/>
    <property type="match status" value="1"/>
</dbReference>
<dbReference type="PROSITE" id="PS01095">
    <property type="entry name" value="GH18_1"/>
    <property type="match status" value="1"/>
</dbReference>
<dbReference type="GO" id="GO:0008061">
    <property type="term" value="F:chitin binding"/>
    <property type="evidence" value="ECO:0007669"/>
    <property type="project" value="InterPro"/>
</dbReference>
<keyword evidence="10" id="KW-0624">Polysaccharide degradation</keyword>
<evidence type="ECO:0000256" key="9">
    <source>
        <dbReference type="ARBA" id="ARBA00023295"/>
    </source>
</evidence>
<organism evidence="15 16">
    <name type="scientific">Botryobasidium botryosum (strain FD-172 SS1)</name>
    <dbReference type="NCBI Taxonomy" id="930990"/>
    <lineage>
        <taxon>Eukaryota</taxon>
        <taxon>Fungi</taxon>
        <taxon>Dikarya</taxon>
        <taxon>Basidiomycota</taxon>
        <taxon>Agaricomycotina</taxon>
        <taxon>Agaricomycetes</taxon>
        <taxon>Cantharellales</taxon>
        <taxon>Botryobasidiaceae</taxon>
        <taxon>Botryobasidium</taxon>
    </lineage>
</organism>
<evidence type="ECO:0000256" key="1">
    <source>
        <dbReference type="ARBA" id="ARBA00000822"/>
    </source>
</evidence>
<dbReference type="InterPro" id="IPR001223">
    <property type="entry name" value="Glyco_hydro18_cat"/>
</dbReference>
<evidence type="ECO:0000256" key="6">
    <source>
        <dbReference type="ARBA" id="ARBA00022801"/>
    </source>
</evidence>
<feature type="domain" description="GH18" evidence="14">
    <location>
        <begin position="59"/>
        <end position="419"/>
    </location>
</feature>
<dbReference type="STRING" id="930990.A0A067M4Z6"/>
<dbReference type="InterPro" id="IPR017853">
    <property type="entry name" value="GH"/>
</dbReference>
<dbReference type="GO" id="GO:0030246">
    <property type="term" value="F:carbohydrate binding"/>
    <property type="evidence" value="ECO:0007669"/>
    <property type="project" value="InterPro"/>
</dbReference>
<dbReference type="Pfam" id="PF00704">
    <property type="entry name" value="Glyco_hydro_18"/>
    <property type="match status" value="1"/>
</dbReference>
<dbReference type="EMBL" id="KL198065">
    <property type="protein sequence ID" value="KDQ10639.1"/>
    <property type="molecule type" value="Genomic_DNA"/>
</dbReference>
<keyword evidence="5" id="KW-0964">Secreted</keyword>
<evidence type="ECO:0000259" key="14">
    <source>
        <dbReference type="PROSITE" id="PS51910"/>
    </source>
</evidence>
<dbReference type="GO" id="GO:0005576">
    <property type="term" value="C:extracellular region"/>
    <property type="evidence" value="ECO:0007669"/>
    <property type="project" value="UniProtKB-SubCell"/>
</dbReference>
<evidence type="ECO:0000256" key="10">
    <source>
        <dbReference type="ARBA" id="ARBA00023326"/>
    </source>
</evidence>
<dbReference type="InterPro" id="IPR003610">
    <property type="entry name" value="CBM5/12"/>
</dbReference>
<dbReference type="Pfam" id="PF02839">
    <property type="entry name" value="CBM_5_12"/>
    <property type="match status" value="1"/>
</dbReference>
<feature type="signal peptide" evidence="13">
    <location>
        <begin position="1"/>
        <end position="19"/>
    </location>
</feature>
<feature type="chain" id="PRO_5001645258" description="chitinase" evidence="13">
    <location>
        <begin position="20"/>
        <end position="570"/>
    </location>
</feature>
<keyword evidence="9 11" id="KW-0326">Glycosidase</keyword>
<dbReference type="EC" id="3.2.1.14" evidence="4"/>
<keyword evidence="6 11" id="KW-0378">Hydrolase</keyword>
<dbReference type="PANTHER" id="PTHR11177">
    <property type="entry name" value="CHITINASE"/>
    <property type="match status" value="1"/>
</dbReference>
<dbReference type="Gene3D" id="2.10.10.20">
    <property type="entry name" value="Carbohydrate-binding module superfamily 5/12"/>
    <property type="match status" value="1"/>
</dbReference>
<feature type="compositionally biased region" description="Low complexity" evidence="12">
    <location>
        <begin position="447"/>
        <end position="511"/>
    </location>
</feature>
<dbReference type="OrthoDB" id="76388at2759"/>
<keyword evidence="7" id="KW-0146">Chitin degradation</keyword>
<evidence type="ECO:0000313" key="16">
    <source>
        <dbReference type="Proteomes" id="UP000027195"/>
    </source>
</evidence>
<dbReference type="PANTHER" id="PTHR11177:SF317">
    <property type="entry name" value="CHITINASE 12-RELATED"/>
    <property type="match status" value="1"/>
</dbReference>
<dbReference type="InterPro" id="IPR050314">
    <property type="entry name" value="Glycosyl_Hydrlase_18"/>
</dbReference>
<dbReference type="GO" id="GO:0000272">
    <property type="term" value="P:polysaccharide catabolic process"/>
    <property type="evidence" value="ECO:0007669"/>
    <property type="project" value="UniProtKB-KW"/>
</dbReference>
<protein>
    <recommendedName>
        <fullName evidence="4">chitinase</fullName>
        <ecNumber evidence="4">3.2.1.14</ecNumber>
    </recommendedName>
</protein>
<evidence type="ECO:0000256" key="5">
    <source>
        <dbReference type="ARBA" id="ARBA00022525"/>
    </source>
</evidence>
<proteinExistence type="inferred from homology"/>
<gene>
    <name evidence="15" type="ORF">BOTBODRAFT_177920</name>
</gene>
<dbReference type="SUPFAM" id="SSF54556">
    <property type="entry name" value="Chitinase insertion domain"/>
    <property type="match status" value="1"/>
</dbReference>
<evidence type="ECO:0000256" key="7">
    <source>
        <dbReference type="ARBA" id="ARBA00023024"/>
    </source>
</evidence>